<feature type="binding site" evidence="7">
    <location>
        <position position="15"/>
    </location>
    <ligand>
        <name>Mg(2+)</name>
        <dbReference type="ChEBI" id="CHEBI:18420"/>
    </ligand>
</feature>
<evidence type="ECO:0000256" key="7">
    <source>
        <dbReference type="PIRSR" id="PIRSR006118-2"/>
    </source>
</evidence>
<accession>A0A4R6SU38</accession>
<dbReference type="SFLD" id="SFLDS00003">
    <property type="entry name" value="Haloacid_Dehalogenase"/>
    <property type="match status" value="1"/>
</dbReference>
<dbReference type="GO" id="GO:0008781">
    <property type="term" value="F:N-acylneuraminate cytidylyltransferase activity"/>
    <property type="evidence" value="ECO:0007669"/>
    <property type="project" value="TreeGrafter"/>
</dbReference>
<evidence type="ECO:0000256" key="5">
    <source>
        <dbReference type="ARBA" id="ARBA00022801"/>
    </source>
</evidence>
<keyword evidence="5" id="KW-0378">Hydrolase</keyword>
<dbReference type="SFLD" id="SFLDG01138">
    <property type="entry name" value="C1.6.2:_Deoxy-d-mannose-octulo"/>
    <property type="match status" value="1"/>
</dbReference>
<keyword evidence="4 7" id="KW-0479">Metal-binding</keyword>
<dbReference type="NCBIfam" id="TIGR01670">
    <property type="entry name" value="KdsC-phosphatas"/>
    <property type="match status" value="1"/>
</dbReference>
<dbReference type="SUPFAM" id="SSF56784">
    <property type="entry name" value="HAD-like"/>
    <property type="match status" value="1"/>
</dbReference>
<dbReference type="SFLD" id="SFLDG01136">
    <property type="entry name" value="C1.6:_Phosphoserine_Phosphatas"/>
    <property type="match status" value="1"/>
</dbReference>
<evidence type="ECO:0000256" key="4">
    <source>
        <dbReference type="ARBA" id="ARBA00022723"/>
    </source>
</evidence>
<dbReference type="Gene3D" id="3.40.50.1000">
    <property type="entry name" value="HAD superfamily/HAD-like"/>
    <property type="match status" value="1"/>
</dbReference>
<evidence type="ECO:0000256" key="2">
    <source>
        <dbReference type="ARBA" id="ARBA00005893"/>
    </source>
</evidence>
<gene>
    <name evidence="8" type="ORF">ATK78_3044</name>
</gene>
<dbReference type="PANTHER" id="PTHR21485">
    <property type="entry name" value="HAD SUPERFAMILY MEMBERS CMAS AND KDSC"/>
    <property type="match status" value="1"/>
</dbReference>
<proteinExistence type="inferred from homology"/>
<keyword evidence="6 7" id="KW-0460">Magnesium</keyword>
<feature type="binding site" evidence="7">
    <location>
        <position position="17"/>
    </location>
    <ligand>
        <name>substrate</name>
    </ligand>
</feature>
<dbReference type="InterPro" id="IPR036412">
    <property type="entry name" value="HAD-like_sf"/>
</dbReference>
<dbReference type="InterPro" id="IPR050793">
    <property type="entry name" value="CMP-NeuNAc_synthase"/>
</dbReference>
<dbReference type="FunFam" id="3.40.50.1000:FF:000029">
    <property type="entry name" value="3-deoxy-D-manno-octulosonate 8-phosphate phosphatase KdsC"/>
    <property type="match status" value="1"/>
</dbReference>
<dbReference type="PANTHER" id="PTHR21485:SF3">
    <property type="entry name" value="N-ACYLNEURAMINATE CYTIDYLYLTRANSFERASE"/>
    <property type="match status" value="1"/>
</dbReference>
<keyword evidence="9" id="KW-1185">Reference proteome</keyword>
<name>A0A4R6SU38_9SPHI</name>
<comment type="caution">
    <text evidence="8">The sequence shown here is derived from an EMBL/GenBank/DDBJ whole genome shotgun (WGS) entry which is preliminary data.</text>
</comment>
<comment type="cofactor">
    <cofactor evidence="1 7">
        <name>Mg(2+)</name>
        <dbReference type="ChEBI" id="CHEBI:18420"/>
    </cofactor>
</comment>
<dbReference type="Proteomes" id="UP000295620">
    <property type="component" value="Unassembled WGS sequence"/>
</dbReference>
<dbReference type="OrthoDB" id="9805604at2"/>
<sequence>MFLEKLKHVTTFIFDVDGVLTNGDILASDSGEFLRTFNIKDGYALQLAVKRGFLVVVISGGKGLAMQKRFEGLNIPEVFLGVSDKVSVFNQLVTKYELHPDQILYMGDDIPDLKVMQLVGLPVCPADAVPEIKAVSQYISPYTGGKTAVRDIIEKTLKVQQKWFDEQPDAADSSK</sequence>
<dbReference type="CDD" id="cd01630">
    <property type="entry name" value="HAD_KDO-like"/>
    <property type="match status" value="1"/>
</dbReference>
<comment type="similarity">
    <text evidence="2">Belongs to the KdsC family.</text>
</comment>
<evidence type="ECO:0000313" key="9">
    <source>
        <dbReference type="Proteomes" id="UP000295620"/>
    </source>
</evidence>
<evidence type="ECO:0000256" key="3">
    <source>
        <dbReference type="ARBA" id="ARBA00011881"/>
    </source>
</evidence>
<dbReference type="Pfam" id="PF08282">
    <property type="entry name" value="Hydrolase_3"/>
    <property type="match status" value="1"/>
</dbReference>
<evidence type="ECO:0000256" key="6">
    <source>
        <dbReference type="ARBA" id="ARBA00022842"/>
    </source>
</evidence>
<evidence type="ECO:0000256" key="1">
    <source>
        <dbReference type="ARBA" id="ARBA00001946"/>
    </source>
</evidence>
<reference evidence="8 9" key="1">
    <citation type="submission" date="2019-03" db="EMBL/GenBank/DDBJ databases">
        <title>Genomic Encyclopedia of Archaeal and Bacterial Type Strains, Phase II (KMG-II): from individual species to whole genera.</title>
        <authorList>
            <person name="Goeker M."/>
        </authorList>
    </citation>
    <scope>NUCLEOTIDE SEQUENCE [LARGE SCALE GENOMIC DNA]</scope>
    <source>
        <strain evidence="8 9">DSM 19035</strain>
    </source>
</reference>
<dbReference type="GO" id="GO:0016788">
    <property type="term" value="F:hydrolase activity, acting on ester bonds"/>
    <property type="evidence" value="ECO:0007669"/>
    <property type="project" value="InterPro"/>
</dbReference>
<organism evidence="8 9">
    <name type="scientific">Pedobacter metabolipauper</name>
    <dbReference type="NCBI Taxonomy" id="425513"/>
    <lineage>
        <taxon>Bacteria</taxon>
        <taxon>Pseudomonadati</taxon>
        <taxon>Bacteroidota</taxon>
        <taxon>Sphingobacteriia</taxon>
        <taxon>Sphingobacteriales</taxon>
        <taxon>Sphingobacteriaceae</taxon>
        <taxon>Pedobacter</taxon>
    </lineage>
</organism>
<evidence type="ECO:0000313" key="8">
    <source>
        <dbReference type="EMBL" id="TDQ08528.1"/>
    </source>
</evidence>
<comment type="subunit">
    <text evidence="3">Homotetramer.</text>
</comment>
<dbReference type="RefSeq" id="WP_133576886.1">
    <property type="nucleotide sequence ID" value="NZ_SNYC01000005.1"/>
</dbReference>
<dbReference type="PIRSF" id="PIRSF006118">
    <property type="entry name" value="KDO8-P_Ptase"/>
    <property type="match status" value="1"/>
</dbReference>
<dbReference type="AlphaFoldDB" id="A0A4R6SU38"/>
<dbReference type="NCBIfam" id="TIGR01662">
    <property type="entry name" value="HAD-SF-IIIA"/>
    <property type="match status" value="1"/>
</dbReference>
<dbReference type="InterPro" id="IPR023214">
    <property type="entry name" value="HAD_sf"/>
</dbReference>
<dbReference type="InterPro" id="IPR010023">
    <property type="entry name" value="KdsC_fam"/>
</dbReference>
<dbReference type="InterPro" id="IPR006549">
    <property type="entry name" value="HAD-SF_hydro_IIIA"/>
</dbReference>
<dbReference type="EMBL" id="SNYC01000005">
    <property type="protein sequence ID" value="TDQ08528.1"/>
    <property type="molecule type" value="Genomic_DNA"/>
</dbReference>
<protein>
    <submittedName>
        <fullName evidence="8">3-deoxy-D-manno-octulosonate 8-phosphate phosphatase (KDO 8-P phosphatase)</fullName>
    </submittedName>
</protein>
<feature type="binding site" evidence="7">
    <location>
        <position position="108"/>
    </location>
    <ligand>
        <name>Mg(2+)</name>
        <dbReference type="ChEBI" id="CHEBI:18420"/>
    </ligand>
</feature>
<dbReference type="GO" id="GO:0046872">
    <property type="term" value="F:metal ion binding"/>
    <property type="evidence" value="ECO:0007669"/>
    <property type="project" value="UniProtKB-KW"/>
</dbReference>